<sequence>MLRNICPKFQAYPNAHSFKVLTQSWFFDCEKKPNIKTMNNHTYQQPFRNNGSLTKKMSEHPRHHYDRLVPNLSNLHCPKNGVDVDGRKLEGIKSIHPGRPSRFKEHLEENVSEISNVHKIPRKPVAHTEPLLKTHSGLSEKRELPRASPPPLLRKQAQHPTKKHFSNSIEPSRDLGGLGGARHYEGSEHSRNQRRYQEQSMVASESRDAGTQYYRHQTSSTRPLADMNERPRAQRYPTEPGRWQPDPEITLASILSDQQLITADQEPPPKKPGANWDVVRGLQKSKKKLLRSIKSSPKPKG</sequence>
<feature type="compositionally biased region" description="Basic residues" evidence="1">
    <location>
        <begin position="283"/>
        <end position="301"/>
    </location>
</feature>
<reference evidence="2 3" key="1">
    <citation type="journal article" date="2016" name="Nat. Commun.">
        <title>Ectomycorrhizal ecology is imprinted in the genome of the dominant symbiotic fungus Cenococcum geophilum.</title>
        <authorList>
            <consortium name="DOE Joint Genome Institute"/>
            <person name="Peter M."/>
            <person name="Kohler A."/>
            <person name="Ohm R.A."/>
            <person name="Kuo A."/>
            <person name="Krutzmann J."/>
            <person name="Morin E."/>
            <person name="Arend M."/>
            <person name="Barry K.W."/>
            <person name="Binder M."/>
            <person name="Choi C."/>
            <person name="Clum A."/>
            <person name="Copeland A."/>
            <person name="Grisel N."/>
            <person name="Haridas S."/>
            <person name="Kipfer T."/>
            <person name="LaButti K."/>
            <person name="Lindquist E."/>
            <person name="Lipzen A."/>
            <person name="Maire R."/>
            <person name="Meier B."/>
            <person name="Mihaltcheva S."/>
            <person name="Molinier V."/>
            <person name="Murat C."/>
            <person name="Poggeler S."/>
            <person name="Quandt C.A."/>
            <person name="Sperisen C."/>
            <person name="Tritt A."/>
            <person name="Tisserant E."/>
            <person name="Crous P.W."/>
            <person name="Henrissat B."/>
            <person name="Nehls U."/>
            <person name="Egli S."/>
            <person name="Spatafora J.W."/>
            <person name="Grigoriev I.V."/>
            <person name="Martin F.M."/>
        </authorList>
    </citation>
    <scope>NUCLEOTIDE SEQUENCE [LARGE SCALE GENOMIC DNA]</scope>
    <source>
        <strain evidence="2 3">CBS 207.34</strain>
    </source>
</reference>
<feature type="compositionally biased region" description="Polar residues" evidence="1">
    <location>
        <begin position="253"/>
        <end position="262"/>
    </location>
</feature>
<evidence type="ECO:0000313" key="3">
    <source>
        <dbReference type="Proteomes" id="UP000250140"/>
    </source>
</evidence>
<keyword evidence="3" id="KW-1185">Reference proteome</keyword>
<feature type="region of interest" description="Disordered" evidence="1">
    <location>
        <begin position="125"/>
        <end position="301"/>
    </location>
</feature>
<proteinExistence type="predicted"/>
<name>A0A8E2EZM6_9PEZI</name>
<gene>
    <name evidence="2" type="ORF">AOQ84DRAFT_364616</name>
</gene>
<accession>A0A8E2EZM6</accession>
<dbReference type="AlphaFoldDB" id="A0A8E2EZM6"/>
<protein>
    <submittedName>
        <fullName evidence="2">Uncharacterized protein</fullName>
    </submittedName>
</protein>
<evidence type="ECO:0000313" key="2">
    <source>
        <dbReference type="EMBL" id="OCL07870.1"/>
    </source>
</evidence>
<organism evidence="2 3">
    <name type="scientific">Glonium stellatum</name>
    <dbReference type="NCBI Taxonomy" id="574774"/>
    <lineage>
        <taxon>Eukaryota</taxon>
        <taxon>Fungi</taxon>
        <taxon>Dikarya</taxon>
        <taxon>Ascomycota</taxon>
        <taxon>Pezizomycotina</taxon>
        <taxon>Dothideomycetes</taxon>
        <taxon>Pleosporomycetidae</taxon>
        <taxon>Gloniales</taxon>
        <taxon>Gloniaceae</taxon>
        <taxon>Glonium</taxon>
    </lineage>
</organism>
<dbReference type="Proteomes" id="UP000250140">
    <property type="component" value="Unassembled WGS sequence"/>
</dbReference>
<dbReference type="EMBL" id="KV749773">
    <property type="protein sequence ID" value="OCL07870.1"/>
    <property type="molecule type" value="Genomic_DNA"/>
</dbReference>
<evidence type="ECO:0000256" key="1">
    <source>
        <dbReference type="SAM" id="MobiDB-lite"/>
    </source>
</evidence>
<feature type="compositionally biased region" description="Basic residues" evidence="1">
    <location>
        <begin position="156"/>
        <end position="165"/>
    </location>
</feature>
<feature type="compositionally biased region" description="Basic and acidic residues" evidence="1">
    <location>
        <begin position="182"/>
        <end position="197"/>
    </location>
</feature>